<dbReference type="EMBL" id="JACTNZ010000006">
    <property type="protein sequence ID" value="KAG5543828.1"/>
    <property type="molecule type" value="Genomic_DNA"/>
</dbReference>
<keyword evidence="3" id="KW-1185">Reference proteome</keyword>
<proteinExistence type="predicted"/>
<dbReference type="AlphaFoldDB" id="A0AAV6JUW5"/>
<reference evidence="2 3" key="1">
    <citation type="submission" date="2020-08" db="EMBL/GenBank/DDBJ databases">
        <title>Plant Genome Project.</title>
        <authorList>
            <person name="Zhang R.-G."/>
        </authorList>
    </citation>
    <scope>NUCLEOTIDE SEQUENCE [LARGE SCALE GENOMIC DNA]</scope>
    <source>
        <strain evidence="2">WSP0</strain>
        <tissue evidence="2">Leaf</tissue>
    </source>
</reference>
<accession>A0AAV6JUW5</accession>
<sequence>MVEATSGEEGDETDMARFRVTLRNVEGGARLKQREVDLDDAIVEDMPPSKIAQNSLKGGSEKVSFKYGSRDGVGMVRRGSIEAERLSSSSLKELVKEYTVRNNKAGMQDFDELMTSIRQHHDDPRRVLRCVVVLLFWLCEHTNLVKPLHPEESLGIIKWRTMDLVKAFKEVALNELKSDQVVSRQLNVRDTHMFSWNIDNDGAVLSRDKIENEGRNGSAKDGNGTECSKRNYTLVTGYKGASARTP</sequence>
<evidence type="ECO:0000313" key="2">
    <source>
        <dbReference type="EMBL" id="KAG5543828.1"/>
    </source>
</evidence>
<dbReference type="Proteomes" id="UP000823749">
    <property type="component" value="Chromosome 6"/>
</dbReference>
<organism evidence="2 3">
    <name type="scientific">Rhododendron griersonianum</name>
    <dbReference type="NCBI Taxonomy" id="479676"/>
    <lineage>
        <taxon>Eukaryota</taxon>
        <taxon>Viridiplantae</taxon>
        <taxon>Streptophyta</taxon>
        <taxon>Embryophyta</taxon>
        <taxon>Tracheophyta</taxon>
        <taxon>Spermatophyta</taxon>
        <taxon>Magnoliopsida</taxon>
        <taxon>eudicotyledons</taxon>
        <taxon>Gunneridae</taxon>
        <taxon>Pentapetalae</taxon>
        <taxon>asterids</taxon>
        <taxon>Ericales</taxon>
        <taxon>Ericaceae</taxon>
        <taxon>Ericoideae</taxon>
        <taxon>Rhodoreae</taxon>
        <taxon>Rhododendron</taxon>
    </lineage>
</organism>
<evidence type="ECO:0000256" key="1">
    <source>
        <dbReference type="SAM" id="MobiDB-lite"/>
    </source>
</evidence>
<evidence type="ECO:0000313" key="3">
    <source>
        <dbReference type="Proteomes" id="UP000823749"/>
    </source>
</evidence>
<comment type="caution">
    <text evidence="2">The sequence shown here is derived from an EMBL/GenBank/DDBJ whole genome shotgun (WGS) entry which is preliminary data.</text>
</comment>
<feature type="region of interest" description="Disordered" evidence="1">
    <location>
        <begin position="209"/>
        <end position="229"/>
    </location>
</feature>
<name>A0AAV6JUW5_9ERIC</name>
<protein>
    <submittedName>
        <fullName evidence="2">Uncharacterized protein</fullName>
    </submittedName>
</protein>
<gene>
    <name evidence="2" type="ORF">RHGRI_016547</name>
</gene>